<feature type="region of interest" description="Disordered" evidence="1">
    <location>
        <begin position="88"/>
        <end position="133"/>
    </location>
</feature>
<protein>
    <recommendedName>
        <fullName evidence="4">Tyrosine-protein kinase PR2</fullName>
    </recommendedName>
</protein>
<evidence type="ECO:0008006" key="4">
    <source>
        <dbReference type="Google" id="ProtNLM"/>
    </source>
</evidence>
<feature type="compositionally biased region" description="Polar residues" evidence="1">
    <location>
        <begin position="264"/>
        <end position="278"/>
    </location>
</feature>
<name>A0AAV2NQP7_9HYME</name>
<sequence>MESPGDTNPLRMLRSGLPIVRPRIRGNKHASLTHPMSSENASSEHIFHIEMHHSGAKTLPKVRASPPLHAILPLPQSRILERHHSTLEIENNQNQSNVDENPIPLPPRDRSKTLQPKSSLPRHQRKHPLIIPGGGVTRTLAKMAVTASTMEDQVDGHFTLQNVNSPIAGTSSQDNYSLEASINGPEEFEQRIDFELAALDSLPTEESRFRRCSVISEDLLEFSDNLIDCGDVSDLHQNVSETSNDEQSSNSLIDSLRKKVSSIESKSMKNSASKVQENVETDLNRNPTSTNSARSKDWGKMDSSTARTQLPSAKIPMIHQHTLLNYTSQTNHAYADEISSKFETVQCEEPLIYISSNDDFHSTTPLPKVYLLSNEKTSSHVSDLSRQSDHVSCEDLLEFACDGPNTRRTRGPHNGEQSDEVRIMLKVLHEQSTPESCIAALNCTEWDVLAAIKLERLQGLLKKENNFVSLEDCKVMLNQCGGDVVKAAALLRSTEDTTAV</sequence>
<feature type="compositionally biased region" description="Polar residues" evidence="1">
    <location>
        <begin position="284"/>
        <end position="293"/>
    </location>
</feature>
<evidence type="ECO:0000313" key="3">
    <source>
        <dbReference type="Proteomes" id="UP001497644"/>
    </source>
</evidence>
<evidence type="ECO:0000313" key="2">
    <source>
        <dbReference type="EMBL" id="CAL1682547.1"/>
    </source>
</evidence>
<feature type="region of interest" description="Disordered" evidence="1">
    <location>
        <begin position="264"/>
        <end position="304"/>
    </location>
</feature>
<dbReference type="Proteomes" id="UP001497644">
    <property type="component" value="Chromosome 4"/>
</dbReference>
<feature type="compositionally biased region" description="Polar residues" evidence="1">
    <location>
        <begin position="88"/>
        <end position="99"/>
    </location>
</feature>
<proteinExistence type="predicted"/>
<accession>A0AAV2NQP7</accession>
<organism evidence="2 3">
    <name type="scientific">Lasius platythorax</name>
    <dbReference type="NCBI Taxonomy" id="488582"/>
    <lineage>
        <taxon>Eukaryota</taxon>
        <taxon>Metazoa</taxon>
        <taxon>Ecdysozoa</taxon>
        <taxon>Arthropoda</taxon>
        <taxon>Hexapoda</taxon>
        <taxon>Insecta</taxon>
        <taxon>Pterygota</taxon>
        <taxon>Neoptera</taxon>
        <taxon>Endopterygota</taxon>
        <taxon>Hymenoptera</taxon>
        <taxon>Apocrita</taxon>
        <taxon>Aculeata</taxon>
        <taxon>Formicoidea</taxon>
        <taxon>Formicidae</taxon>
        <taxon>Formicinae</taxon>
        <taxon>Lasius</taxon>
        <taxon>Lasius</taxon>
    </lineage>
</organism>
<dbReference type="AlphaFoldDB" id="A0AAV2NQP7"/>
<keyword evidence="3" id="KW-1185">Reference proteome</keyword>
<reference evidence="2" key="1">
    <citation type="submission" date="2024-04" db="EMBL/GenBank/DDBJ databases">
        <authorList>
            <consortium name="Molecular Ecology Group"/>
        </authorList>
    </citation>
    <scope>NUCLEOTIDE SEQUENCE</scope>
</reference>
<gene>
    <name evidence="2" type="ORF">LPLAT_LOCUS8452</name>
</gene>
<evidence type="ECO:0000256" key="1">
    <source>
        <dbReference type="SAM" id="MobiDB-lite"/>
    </source>
</evidence>
<dbReference type="EMBL" id="OZ034827">
    <property type="protein sequence ID" value="CAL1682547.1"/>
    <property type="molecule type" value="Genomic_DNA"/>
</dbReference>